<dbReference type="SUPFAM" id="SSF52540">
    <property type="entry name" value="P-loop containing nucleoside triphosphate hydrolases"/>
    <property type="match status" value="1"/>
</dbReference>
<evidence type="ECO:0000256" key="1">
    <source>
        <dbReference type="ARBA" id="ARBA00022801"/>
    </source>
</evidence>
<dbReference type="EMBL" id="GG738860">
    <property type="protein sequence ID" value="EFC46141.1"/>
    <property type="molecule type" value="Genomic_DNA"/>
</dbReference>
<evidence type="ECO:0000313" key="7">
    <source>
        <dbReference type="Proteomes" id="UP000006671"/>
    </source>
</evidence>
<evidence type="ECO:0000259" key="4">
    <source>
        <dbReference type="Pfam" id="PF02263"/>
    </source>
</evidence>
<dbReference type="InParanoid" id="D2VAU4"/>
<dbReference type="OrthoDB" id="5958801at2759"/>
<dbReference type="Pfam" id="PF02263">
    <property type="entry name" value="GBP"/>
    <property type="match status" value="1"/>
</dbReference>
<feature type="coiled-coil region" evidence="2">
    <location>
        <begin position="752"/>
        <end position="798"/>
    </location>
</feature>
<protein>
    <submittedName>
        <fullName evidence="6">Predicted protein</fullName>
    </submittedName>
</protein>
<keyword evidence="1" id="KW-0378">Hydrolase</keyword>
<feature type="domain" description="Guanylate-binding protein/Atlastin C-terminal" evidence="5">
    <location>
        <begin position="568"/>
        <end position="860"/>
    </location>
</feature>
<dbReference type="eggNOG" id="KOG2037">
    <property type="taxonomic scope" value="Eukaryota"/>
</dbReference>
<dbReference type="InterPro" id="IPR027417">
    <property type="entry name" value="P-loop_NTPase"/>
</dbReference>
<evidence type="ECO:0000256" key="2">
    <source>
        <dbReference type="SAM" id="Coils"/>
    </source>
</evidence>
<evidence type="ECO:0000313" key="6">
    <source>
        <dbReference type="EMBL" id="EFC46141.1"/>
    </source>
</evidence>
<dbReference type="OMA" id="QPTCHIL"/>
<proteinExistence type="predicted"/>
<dbReference type="KEGG" id="ngr:NAEGRDRAFT_65980"/>
<dbReference type="Gene3D" id="3.40.50.300">
    <property type="entry name" value="P-loop containing nucleotide triphosphate hydrolases"/>
    <property type="match status" value="1"/>
</dbReference>
<dbReference type="Pfam" id="PF02841">
    <property type="entry name" value="GBP_C"/>
    <property type="match status" value="1"/>
</dbReference>
<dbReference type="InterPro" id="IPR015894">
    <property type="entry name" value="Guanylate-bd_N"/>
</dbReference>
<organism evidence="7">
    <name type="scientific">Naegleria gruberi</name>
    <name type="common">Amoeba</name>
    <dbReference type="NCBI Taxonomy" id="5762"/>
    <lineage>
        <taxon>Eukaryota</taxon>
        <taxon>Discoba</taxon>
        <taxon>Heterolobosea</taxon>
        <taxon>Tetramitia</taxon>
        <taxon>Eutetramitia</taxon>
        <taxon>Vahlkampfiidae</taxon>
        <taxon>Naegleria</taxon>
    </lineage>
</organism>
<sequence>MDHHTVLDKIEKHFEEYGKEACDLATSTFWRMIEMDLSDLNLVFEAIQNSMGHLEDAIEYYTFIHTSERKAINDSLEDLAESFSYLDMDFDQPIDNDSKVPNSSKDILKEMEADPDLVSDSIFDPFVEKCKDTNLFYKEPVAIMNSNTNLYVGLKEQNVLVALPHFSAENDLLYFVNANDQSKDGIVKSGDTVFIYSSRVHRKLVLSPNVNRFEVENGYYQKNYATFTIYGQCHVGENITTNQSIYLCMENNIVVNVDYFGDWGLLVFAGDNSSQNPAFQVVKLHGKAIPLLLPKNMVVTPNGQYILLSENGRREGLIFQKQALDIIKNIKEPIGAIVLAGRTREGKSYSLSRLVGDNVPADSFHLGHTVEAKTFGIWIWSEPIEMVYGNQKLKVLLIDTEGVDAASANASDDNHIMILSVLLSSLFIYNTTTCPTASSMETLEITTRFTQNIQLKSSNQNNTECNSYMKPRCIWLFRDFKLNIPAEFKTLTSFILNKVCNNDSRKKVIESFETFDTYHMEAPATGCVPDIPYVEHLLNANFIKEMSTFVNSFVPSNIKPKQNMNGGLLDGTRYVTLILLYLKTIKTHGMIPNIEDKFTMVIENTYNKTIEKCVNLYEREMKKHLNSNSIYEICEIRKQHTKTWATILDIFNRDSMFEKDEKILREYSDKLFELIKKERSQIESNNMDKSVRLCEQVRSEMKQNISLFIRALTHDATVQDLEKEAERQMKQFEAQCKGPGREQVRTYLLQDIENLTVECANYLSKLQDYESEKVIQMLEQEQQRLEITKLESEQLTRLQELEDMKLQNEKHLHTLIEQQQAHEQDLNHFKLEWDKKETEIKKEYSSQVAQIHSKYSNQEELFQRKFDELTRQNQDLRTQINNIPRPSSSGGGGGGCVIL</sequence>
<evidence type="ECO:0000259" key="5">
    <source>
        <dbReference type="Pfam" id="PF02841"/>
    </source>
</evidence>
<evidence type="ECO:0000256" key="3">
    <source>
        <dbReference type="SAM" id="MobiDB-lite"/>
    </source>
</evidence>
<feature type="compositionally biased region" description="Gly residues" evidence="3">
    <location>
        <begin position="889"/>
        <end position="899"/>
    </location>
</feature>
<dbReference type="InterPro" id="IPR003191">
    <property type="entry name" value="Guanylate-bd/ATL_C"/>
</dbReference>
<dbReference type="InterPro" id="IPR036543">
    <property type="entry name" value="Guanylate-bd_C_sf"/>
</dbReference>
<dbReference type="GO" id="GO:0003924">
    <property type="term" value="F:GTPase activity"/>
    <property type="evidence" value="ECO:0007669"/>
    <property type="project" value="InterPro"/>
</dbReference>
<dbReference type="SUPFAM" id="SSF48340">
    <property type="entry name" value="Interferon-induced guanylate-binding protein 1 (GBP1), C-terminal domain"/>
    <property type="match status" value="1"/>
</dbReference>
<dbReference type="GO" id="GO:0005525">
    <property type="term" value="F:GTP binding"/>
    <property type="evidence" value="ECO:0007669"/>
    <property type="project" value="InterPro"/>
</dbReference>
<keyword evidence="2" id="KW-0175">Coiled coil</keyword>
<feature type="region of interest" description="Disordered" evidence="3">
    <location>
        <begin position="880"/>
        <end position="899"/>
    </location>
</feature>
<dbReference type="PANTHER" id="PTHR10751">
    <property type="entry name" value="GUANYLATE BINDING PROTEIN"/>
    <property type="match status" value="1"/>
</dbReference>
<gene>
    <name evidence="6" type="ORF">NAEGRDRAFT_65980</name>
</gene>
<keyword evidence="7" id="KW-1185">Reference proteome</keyword>
<feature type="domain" description="Guanylate-binding protein N-terminal" evidence="4">
    <location>
        <begin position="317"/>
        <end position="493"/>
    </location>
</feature>
<dbReference type="AlphaFoldDB" id="D2VAU4"/>
<dbReference type="RefSeq" id="XP_002678885.1">
    <property type="nucleotide sequence ID" value="XM_002678839.1"/>
</dbReference>
<dbReference type="Gene3D" id="1.20.1000.10">
    <property type="entry name" value="Guanylate-binding protein, C-terminal domain"/>
    <property type="match status" value="1"/>
</dbReference>
<accession>D2VAU4</accession>
<dbReference type="GeneID" id="8859315"/>
<name>D2VAU4_NAEGR</name>
<dbReference type="Proteomes" id="UP000006671">
    <property type="component" value="Unassembled WGS sequence"/>
</dbReference>
<dbReference type="VEuPathDB" id="AmoebaDB:NAEGRDRAFT_65980"/>
<reference evidence="6 7" key="1">
    <citation type="journal article" date="2010" name="Cell">
        <title>The genome of Naegleria gruberi illuminates early eukaryotic versatility.</title>
        <authorList>
            <person name="Fritz-Laylin L.K."/>
            <person name="Prochnik S.E."/>
            <person name="Ginger M.L."/>
            <person name="Dacks J.B."/>
            <person name="Carpenter M.L."/>
            <person name="Field M.C."/>
            <person name="Kuo A."/>
            <person name="Paredez A."/>
            <person name="Chapman J."/>
            <person name="Pham J."/>
            <person name="Shu S."/>
            <person name="Neupane R."/>
            <person name="Cipriano M."/>
            <person name="Mancuso J."/>
            <person name="Tu H."/>
            <person name="Salamov A."/>
            <person name="Lindquist E."/>
            <person name="Shapiro H."/>
            <person name="Lucas S."/>
            <person name="Grigoriev I.V."/>
            <person name="Cande W.Z."/>
            <person name="Fulton C."/>
            <person name="Rokhsar D.S."/>
            <person name="Dawson S.C."/>
        </authorList>
    </citation>
    <scope>NUCLEOTIDE SEQUENCE [LARGE SCALE GENOMIC DNA]</scope>
    <source>
        <strain evidence="6 7">NEG-M</strain>
    </source>
</reference>